<feature type="region of interest" description="Disordered" evidence="1">
    <location>
        <begin position="143"/>
        <end position="162"/>
    </location>
</feature>
<dbReference type="AlphaFoldDB" id="A0A318HLR6"/>
<proteinExistence type="predicted"/>
<evidence type="ECO:0000313" key="2">
    <source>
        <dbReference type="EMBL" id="PXX09649.1"/>
    </source>
</evidence>
<feature type="compositionally biased region" description="Basic and acidic residues" evidence="1">
    <location>
        <begin position="70"/>
        <end position="79"/>
    </location>
</feature>
<accession>A0A318HLR6</accession>
<comment type="caution">
    <text evidence="2">The sequence shown here is derived from an EMBL/GenBank/DDBJ whole genome shotgun (WGS) entry which is preliminary data.</text>
</comment>
<evidence type="ECO:0000256" key="1">
    <source>
        <dbReference type="SAM" id="MobiDB-lite"/>
    </source>
</evidence>
<keyword evidence="3" id="KW-1185">Reference proteome</keyword>
<dbReference type="EMBL" id="QJJU01000005">
    <property type="protein sequence ID" value="PXX09649.1"/>
    <property type="molecule type" value="Genomic_DNA"/>
</dbReference>
<name>A0A318HLR6_9MYCO</name>
<reference evidence="2 3" key="2">
    <citation type="submission" date="2018-06" db="EMBL/GenBank/DDBJ databases">
        <title>Sequencing of bacterial isolates from soil warming experiment in Harvard Forest, Massachusetts, USA.</title>
        <authorList>
            <person name="Deangelis K.PhD."/>
        </authorList>
    </citation>
    <scope>NUCLEOTIDE SEQUENCE [LARGE SCALE GENOMIC DNA]</scope>
    <source>
        <strain evidence="2 3">GAS496</strain>
    </source>
</reference>
<sequence length="230" mass="26304">MRDKPQRAPSGSRARQNWLTGHGRSNGRRISRIPFTAKRASHVGERSATRHRSKRSTQGHRRSERNHRNRWSERNDRNGRSGGNHRNGPRQSHRNPSHVSDWGGCRSARGRCRSCSNFACRRGEAFVAAGWQRRGRSVRAQCHCDPAQSSPSSNYSDVESIKDRHRHRLLHSRPDIPHSSNAAEPQVVPKSRLDDCVNYRQPNRPTHHAAPHRFQMVTFGMVRCRSGTLP</sequence>
<gene>
    <name evidence="2" type="ORF">C8E89_1052</name>
</gene>
<reference evidence="3" key="1">
    <citation type="submission" date="2018-05" db="EMBL/GenBank/DDBJ databases">
        <authorList>
            <person name="Deangelis K."/>
            <person name="Huntemann M."/>
            <person name="Clum A."/>
            <person name="Pillay M."/>
            <person name="Palaniappan K."/>
            <person name="Varghese N."/>
            <person name="Mikhailova N."/>
            <person name="Stamatis D."/>
            <person name="Reddy T."/>
            <person name="Daum C."/>
            <person name="Shapiro N."/>
            <person name="Ivanova N."/>
            <person name="Kyrpides N."/>
            <person name="Woyke T."/>
        </authorList>
    </citation>
    <scope>NUCLEOTIDE SEQUENCE [LARGE SCALE GENOMIC DNA]</scope>
    <source>
        <strain evidence="3">GAS496</strain>
    </source>
</reference>
<dbReference type="Proteomes" id="UP000247781">
    <property type="component" value="Unassembled WGS sequence"/>
</dbReference>
<feature type="compositionally biased region" description="Basic residues" evidence="1">
    <location>
        <begin position="49"/>
        <end position="69"/>
    </location>
</feature>
<protein>
    <submittedName>
        <fullName evidence="2">Uncharacterized protein</fullName>
    </submittedName>
</protein>
<feature type="compositionally biased region" description="Basic residues" evidence="1">
    <location>
        <begin position="87"/>
        <end position="96"/>
    </location>
</feature>
<feature type="compositionally biased region" description="Polar residues" evidence="1">
    <location>
        <begin position="147"/>
        <end position="157"/>
    </location>
</feature>
<feature type="region of interest" description="Disordered" evidence="1">
    <location>
        <begin position="1"/>
        <end position="105"/>
    </location>
</feature>
<organism evidence="2 3">
    <name type="scientific">Mycolicibacterium moriokaense</name>
    <dbReference type="NCBI Taxonomy" id="39691"/>
    <lineage>
        <taxon>Bacteria</taxon>
        <taxon>Bacillati</taxon>
        <taxon>Actinomycetota</taxon>
        <taxon>Actinomycetes</taxon>
        <taxon>Mycobacteriales</taxon>
        <taxon>Mycobacteriaceae</taxon>
        <taxon>Mycolicibacterium</taxon>
    </lineage>
</organism>
<evidence type="ECO:0000313" key="3">
    <source>
        <dbReference type="Proteomes" id="UP000247781"/>
    </source>
</evidence>